<dbReference type="GO" id="GO:0006412">
    <property type="term" value="P:translation"/>
    <property type="evidence" value="ECO:0007669"/>
    <property type="project" value="InterPro"/>
</dbReference>
<organism evidence="2">
    <name type="scientific">Naegleria fowleri</name>
    <name type="common">Brain eating amoeba</name>
    <dbReference type="NCBI Taxonomy" id="5763"/>
    <lineage>
        <taxon>Eukaryota</taxon>
        <taxon>Discoba</taxon>
        <taxon>Heterolobosea</taxon>
        <taxon>Tetramitia</taxon>
        <taxon>Eutetramitia</taxon>
        <taxon>Vahlkampfiidae</taxon>
        <taxon>Naegleria</taxon>
    </lineage>
</organism>
<dbReference type="SUPFAM" id="SSF56053">
    <property type="entry name" value="Ribosomal protein L6"/>
    <property type="match status" value="1"/>
</dbReference>
<dbReference type="EMBL" id="JX174181">
    <property type="protein sequence ID" value="AFP72322.1"/>
    <property type="molecule type" value="Genomic_DNA"/>
</dbReference>
<proteinExistence type="predicted"/>
<geneLocation type="mitochondrion" evidence="2"/>
<protein>
    <submittedName>
        <fullName evidence="2">Ribosomal protein L6</fullName>
    </submittedName>
</protein>
<dbReference type="InterPro" id="IPR019906">
    <property type="entry name" value="Ribosomal_uL6_bac-type"/>
</dbReference>
<sequence>MARFFLLNHSFYYIELNTFLIGTFISFFKYKLNSFYFFFIDSRILYCHNYCLFRVDHCYWKKVKLLLLKFIRSHLYYNIKHLKLEGRGYKLYYYYNTIIFKLGYSHLCYFLLPIDTYFYSRQKKTYYRIVSFSDSMLGNLLFRMKCFRIPNKYKKKGIFIV</sequence>
<dbReference type="Gene3D" id="3.90.930.12">
    <property type="entry name" value="Ribosomal protein L6, alpha-beta domain"/>
    <property type="match status" value="1"/>
</dbReference>
<dbReference type="AlphaFoldDB" id="M4H745"/>
<dbReference type="GO" id="GO:0003735">
    <property type="term" value="F:structural constituent of ribosome"/>
    <property type="evidence" value="ECO:0007669"/>
    <property type="project" value="InterPro"/>
</dbReference>
<dbReference type="GO" id="GO:0005840">
    <property type="term" value="C:ribosome"/>
    <property type="evidence" value="ECO:0007669"/>
    <property type="project" value="UniProtKB-KW"/>
</dbReference>
<keyword evidence="1" id="KW-0812">Transmembrane</keyword>
<evidence type="ECO:0000256" key="1">
    <source>
        <dbReference type="SAM" id="Phobius"/>
    </source>
</evidence>
<reference evidence="3" key="2">
    <citation type="submission" date="2016-07" db="EMBL/GenBank/DDBJ databases">
        <title>genome sequence of Naegleria fowleri mitochondria.</title>
        <authorList>
            <person name="Greninger A.L."/>
            <person name="Jerome K."/>
            <person name="Dixon T."/>
        </authorList>
    </citation>
    <scope>NUCLEOTIDE SEQUENCE</scope>
    <source>
        <strain evidence="3">V511</strain>
    </source>
</reference>
<feature type="transmembrane region" description="Helical" evidence="1">
    <location>
        <begin position="92"/>
        <end position="114"/>
    </location>
</feature>
<feature type="transmembrane region" description="Helical" evidence="1">
    <location>
        <begin position="12"/>
        <end position="30"/>
    </location>
</feature>
<dbReference type="EMBL" id="KX580902">
    <property type="protein sequence ID" value="AOS85632.1"/>
    <property type="molecule type" value="Genomic_DNA"/>
</dbReference>
<keyword evidence="2" id="KW-0689">Ribosomal protein</keyword>
<keyword evidence="2" id="KW-0687">Ribonucleoprotein</keyword>
<reference evidence="4" key="3">
    <citation type="submission" date="2016-07" db="EMBL/GenBank/DDBJ databases">
        <title>genome sequences of Naegleria fowleri mitochondria.</title>
        <authorList>
            <person name="Greninger A.L."/>
            <person name="Jerome K."/>
            <person name="Dixon T."/>
        </authorList>
    </citation>
    <scope>NUCLEOTIDE SEQUENCE</scope>
    <source>
        <strain evidence="4">V419</strain>
    </source>
</reference>
<dbReference type="RefSeq" id="YP_007890049.1">
    <property type="nucleotide sequence ID" value="NC_021104.1"/>
</dbReference>
<dbReference type="InterPro" id="IPR036789">
    <property type="entry name" value="Ribosomal_uL6-like_a/b-dom_sf"/>
</dbReference>
<name>M4H745_NAEFO</name>
<dbReference type="GO" id="GO:0019843">
    <property type="term" value="F:rRNA binding"/>
    <property type="evidence" value="ECO:0007669"/>
    <property type="project" value="InterPro"/>
</dbReference>
<dbReference type="PRINTS" id="PR00059">
    <property type="entry name" value="RIBOSOMALL6"/>
</dbReference>
<keyword evidence="2" id="KW-0496">Mitochondrion</keyword>
<evidence type="ECO:0000313" key="4">
    <source>
        <dbReference type="EMBL" id="AOS85678.1"/>
    </source>
</evidence>
<keyword evidence="1" id="KW-0472">Membrane</keyword>
<evidence type="ECO:0000313" key="2">
    <source>
        <dbReference type="EMBL" id="AFP72322.1"/>
    </source>
</evidence>
<dbReference type="GeneID" id="15332088"/>
<keyword evidence="1" id="KW-1133">Transmembrane helix</keyword>
<evidence type="ECO:0000313" key="3">
    <source>
        <dbReference type="EMBL" id="AOS85632.1"/>
    </source>
</evidence>
<dbReference type="EMBL" id="KX580903">
    <property type="protein sequence ID" value="AOS85678.1"/>
    <property type="molecule type" value="Genomic_DNA"/>
</dbReference>
<accession>M4H745</accession>
<reference evidence="2" key="1">
    <citation type="journal article" date="2013" name="J. Eukaryot. Microbiol.">
        <title>The Mitochondrial Genome and a 60-kb Nuclear DNA Segment from Naegleria fowleri, the Causative Agent of Primary Amoebic Meningoencephalitis.</title>
        <authorList>
            <person name="Herman E.K."/>
            <person name="Greninger A.L."/>
            <person name="Visvesvara G.S."/>
            <person name="Marciano-Cabral F."/>
            <person name="Dacks J.B."/>
            <person name="Chiu C.Y."/>
        </authorList>
    </citation>
    <scope>NUCLEOTIDE SEQUENCE</scope>
</reference>
<gene>
    <name evidence="2" type="primary">rpl6</name>
</gene>